<name>A0ABQ1PLR1_9BACI</name>
<keyword evidence="2" id="KW-1185">Reference proteome</keyword>
<proteinExistence type="predicted"/>
<evidence type="ECO:0000313" key="1">
    <source>
        <dbReference type="EMBL" id="GGC99015.1"/>
    </source>
</evidence>
<evidence type="ECO:0008006" key="3">
    <source>
        <dbReference type="Google" id="ProtNLM"/>
    </source>
</evidence>
<gene>
    <name evidence="1" type="primary">yolD</name>
    <name evidence="1" type="ORF">GCM10011389_02770</name>
</gene>
<dbReference type="Pfam" id="PF08863">
    <property type="entry name" value="YolD"/>
    <property type="match status" value="1"/>
</dbReference>
<dbReference type="EMBL" id="BMIN01000001">
    <property type="protein sequence ID" value="GGC99015.1"/>
    <property type="molecule type" value="Genomic_DNA"/>
</dbReference>
<dbReference type="PANTHER" id="PTHR40051:SF1">
    <property type="entry name" value="YOLD-LIKE FAMILY PROTEIN"/>
    <property type="match status" value="1"/>
</dbReference>
<sequence length="107" mass="12340">MLRDRGTMKWTSLMLPEHVEMMKEMWEEDGKLLPPTLDEQALSELNEACIEAYENQTLVKITVYSKGELKQLEGKITHLIPQEQSLRILTVTGNTKAIGIRHIYNID</sequence>
<dbReference type="Proteomes" id="UP000642571">
    <property type="component" value="Unassembled WGS sequence"/>
</dbReference>
<dbReference type="InterPro" id="IPR014962">
    <property type="entry name" value="YolD"/>
</dbReference>
<accession>A0ABQ1PLR1</accession>
<organism evidence="1 2">
    <name type="scientific">Pontibacillus salipaludis</name>
    <dbReference type="NCBI Taxonomy" id="1697394"/>
    <lineage>
        <taxon>Bacteria</taxon>
        <taxon>Bacillati</taxon>
        <taxon>Bacillota</taxon>
        <taxon>Bacilli</taxon>
        <taxon>Bacillales</taxon>
        <taxon>Bacillaceae</taxon>
        <taxon>Pontibacillus</taxon>
    </lineage>
</organism>
<dbReference type="PANTHER" id="PTHR40051">
    <property type="entry name" value="IG HYPOTHETICAL 15966"/>
    <property type="match status" value="1"/>
</dbReference>
<reference evidence="2" key="1">
    <citation type="journal article" date="2019" name="Int. J. Syst. Evol. Microbiol.">
        <title>The Global Catalogue of Microorganisms (GCM) 10K type strain sequencing project: providing services to taxonomists for standard genome sequencing and annotation.</title>
        <authorList>
            <consortium name="The Broad Institute Genomics Platform"/>
            <consortium name="The Broad Institute Genome Sequencing Center for Infectious Disease"/>
            <person name="Wu L."/>
            <person name="Ma J."/>
        </authorList>
    </citation>
    <scope>NUCLEOTIDE SEQUENCE [LARGE SCALE GENOMIC DNA]</scope>
    <source>
        <strain evidence="2">CGMCC 1.15353</strain>
    </source>
</reference>
<dbReference type="RefSeq" id="WP_188650184.1">
    <property type="nucleotide sequence ID" value="NZ_BMIN01000001.1"/>
</dbReference>
<comment type="caution">
    <text evidence="1">The sequence shown here is derived from an EMBL/GenBank/DDBJ whole genome shotgun (WGS) entry which is preliminary data.</text>
</comment>
<protein>
    <recommendedName>
        <fullName evidence="3">YolD-like protein</fullName>
    </recommendedName>
</protein>
<evidence type="ECO:0000313" key="2">
    <source>
        <dbReference type="Proteomes" id="UP000642571"/>
    </source>
</evidence>